<proteinExistence type="evidence at transcript level"/>
<name>A9NKX5_PICSI</name>
<reference evidence="1" key="1">
    <citation type="journal article" date="2008" name="BMC Genomics">
        <title>A conifer genomics resource of 200,000 spruce (Picea spp.) ESTs and 6,464 high-quality, sequence-finished full-length cDNAs for Sitka spruce (Picea sitchensis).</title>
        <authorList>
            <person name="Ralph S.G."/>
            <person name="Chun H.J."/>
            <person name="Kolosova N."/>
            <person name="Cooper D."/>
            <person name="Oddy C."/>
            <person name="Ritland C.E."/>
            <person name="Kirkpatrick R."/>
            <person name="Moore R."/>
            <person name="Barber S."/>
            <person name="Holt R.A."/>
            <person name="Jones S.J."/>
            <person name="Marra M.A."/>
            <person name="Douglas C.J."/>
            <person name="Ritland K."/>
            <person name="Bohlmann J."/>
        </authorList>
    </citation>
    <scope>NUCLEOTIDE SEQUENCE</scope>
    <source>
        <tissue evidence="1">Green portion of the leader tissue</tissue>
    </source>
</reference>
<evidence type="ECO:0000313" key="1">
    <source>
        <dbReference type="EMBL" id="ABK21286.1"/>
    </source>
</evidence>
<protein>
    <submittedName>
        <fullName evidence="1">Uncharacterized protein</fullName>
    </submittedName>
</protein>
<dbReference type="AlphaFoldDB" id="A9NKX5"/>
<organism evidence="1">
    <name type="scientific">Picea sitchensis</name>
    <name type="common">Sitka spruce</name>
    <name type="synonym">Pinus sitchensis</name>
    <dbReference type="NCBI Taxonomy" id="3332"/>
    <lineage>
        <taxon>Eukaryota</taxon>
        <taxon>Viridiplantae</taxon>
        <taxon>Streptophyta</taxon>
        <taxon>Embryophyta</taxon>
        <taxon>Tracheophyta</taxon>
        <taxon>Spermatophyta</taxon>
        <taxon>Pinopsida</taxon>
        <taxon>Pinidae</taxon>
        <taxon>Conifers I</taxon>
        <taxon>Pinales</taxon>
        <taxon>Pinaceae</taxon>
        <taxon>Picea</taxon>
    </lineage>
</organism>
<dbReference type="EMBL" id="EF081906">
    <property type="protein sequence ID" value="ABK21286.1"/>
    <property type="molecule type" value="mRNA"/>
</dbReference>
<accession>A9NKX5</accession>
<sequence length="73" mass="8266">MAGSSHHICRAISLELGNSRYGVHGRENSVSRPPLLEKLQADNQITCIEFSCLALEALTTFKEGCHNRRQQRW</sequence>